<dbReference type="GO" id="GO:0000727">
    <property type="term" value="P:double-strand break repair via break-induced replication"/>
    <property type="evidence" value="ECO:0007669"/>
    <property type="project" value="TreeGrafter"/>
</dbReference>
<dbReference type="Gene3D" id="3.40.50.300">
    <property type="entry name" value="P-loop containing nucleotide triphosphate hydrolases"/>
    <property type="match status" value="1"/>
</dbReference>
<dbReference type="EMBL" id="GHBR01002497">
    <property type="protein sequence ID" value="NDJ97274.1"/>
    <property type="molecule type" value="Transcribed_RNA"/>
</dbReference>
<dbReference type="PANTHER" id="PTHR11630:SF26">
    <property type="entry name" value="DNA REPLICATION LICENSING FACTOR MCM7"/>
    <property type="match status" value="1"/>
</dbReference>
<dbReference type="InterPro" id="IPR027417">
    <property type="entry name" value="P-loop_NTPase"/>
</dbReference>
<reference evidence="6" key="1">
    <citation type="submission" date="2018-11" db="EMBL/GenBank/DDBJ databases">
        <title>Myxobolus squamalis genome and transcriptome.</title>
        <authorList>
            <person name="Yahalomi D."/>
            <person name="Atkinson S.D."/>
            <person name="Neuhof M."/>
            <person name="Chang E.S."/>
            <person name="Philippe H."/>
            <person name="Cartwright P."/>
            <person name="Bartholomew J.L."/>
            <person name="Huchon D."/>
        </authorList>
    </citation>
    <scope>NUCLEOTIDE SEQUENCE</scope>
    <source>
        <strain evidence="6">71B08</strain>
        <tissue evidence="6">Whole</tissue>
    </source>
</reference>
<evidence type="ECO:0000256" key="3">
    <source>
        <dbReference type="ARBA" id="ARBA00023125"/>
    </source>
</evidence>
<dbReference type="GO" id="GO:0003697">
    <property type="term" value="F:single-stranded DNA binding"/>
    <property type="evidence" value="ECO:0007669"/>
    <property type="project" value="TreeGrafter"/>
</dbReference>
<keyword evidence="3 4" id="KW-0238">DNA-binding</keyword>
<protein>
    <submittedName>
        <fullName evidence="6">DNA replication licensing factor MCM7 (Trinotate prediction)</fullName>
    </submittedName>
</protein>
<dbReference type="SMART" id="SM00350">
    <property type="entry name" value="MCM"/>
    <property type="match status" value="1"/>
</dbReference>
<dbReference type="GO" id="GO:0017116">
    <property type="term" value="F:single-stranded DNA helicase activity"/>
    <property type="evidence" value="ECO:0007669"/>
    <property type="project" value="TreeGrafter"/>
</dbReference>
<dbReference type="GO" id="GO:0042555">
    <property type="term" value="C:MCM complex"/>
    <property type="evidence" value="ECO:0007669"/>
    <property type="project" value="TreeGrafter"/>
</dbReference>
<accession>A0A6B2FZY2</accession>
<dbReference type="InterPro" id="IPR001208">
    <property type="entry name" value="MCM_dom"/>
</dbReference>
<dbReference type="GO" id="GO:0005524">
    <property type="term" value="F:ATP binding"/>
    <property type="evidence" value="ECO:0007669"/>
    <property type="project" value="UniProtKB-KW"/>
</dbReference>
<evidence type="ECO:0000259" key="5">
    <source>
        <dbReference type="PROSITE" id="PS50051"/>
    </source>
</evidence>
<dbReference type="Pfam" id="PF24901">
    <property type="entry name" value="WHD_MCM7"/>
    <property type="match status" value="1"/>
</dbReference>
<keyword evidence="2 4" id="KW-0067">ATP-binding</keyword>
<organism evidence="6">
    <name type="scientific">Myxobolus squamalis</name>
    <name type="common">Myxosporean</name>
    <dbReference type="NCBI Taxonomy" id="59785"/>
    <lineage>
        <taxon>Eukaryota</taxon>
        <taxon>Metazoa</taxon>
        <taxon>Cnidaria</taxon>
        <taxon>Myxozoa</taxon>
        <taxon>Myxosporea</taxon>
        <taxon>Bivalvulida</taxon>
        <taxon>Platysporina</taxon>
        <taxon>Myxobolidae</taxon>
        <taxon>Myxobolus</taxon>
    </lineage>
</organism>
<dbReference type="PRINTS" id="PR01657">
    <property type="entry name" value="MCMFAMILY"/>
</dbReference>
<dbReference type="SUPFAM" id="SSF52540">
    <property type="entry name" value="P-loop containing nucleoside triphosphate hydrolases"/>
    <property type="match status" value="1"/>
</dbReference>
<dbReference type="PROSITE" id="PS50051">
    <property type="entry name" value="MCM_2"/>
    <property type="match status" value="1"/>
</dbReference>
<dbReference type="InterPro" id="IPR041562">
    <property type="entry name" value="MCM_lid"/>
</dbReference>
<dbReference type="PANTHER" id="PTHR11630">
    <property type="entry name" value="DNA REPLICATION LICENSING FACTOR MCM FAMILY MEMBER"/>
    <property type="match status" value="1"/>
</dbReference>
<evidence type="ECO:0000256" key="1">
    <source>
        <dbReference type="ARBA" id="ARBA00022741"/>
    </source>
</evidence>
<dbReference type="GO" id="GO:0005634">
    <property type="term" value="C:nucleus"/>
    <property type="evidence" value="ECO:0007669"/>
    <property type="project" value="TreeGrafter"/>
</dbReference>
<name>A0A6B2FZY2_MYXSQ</name>
<evidence type="ECO:0000313" key="6">
    <source>
        <dbReference type="EMBL" id="NDJ97274.1"/>
    </source>
</evidence>
<dbReference type="GO" id="GO:0006270">
    <property type="term" value="P:DNA replication initiation"/>
    <property type="evidence" value="ECO:0007669"/>
    <property type="project" value="TreeGrafter"/>
</dbReference>
<dbReference type="AlphaFoldDB" id="A0A6B2FZY2"/>
<dbReference type="InterPro" id="IPR031327">
    <property type="entry name" value="MCM"/>
</dbReference>
<evidence type="ECO:0000256" key="2">
    <source>
        <dbReference type="ARBA" id="ARBA00022840"/>
    </source>
</evidence>
<comment type="similarity">
    <text evidence="4">Belongs to the MCM family.</text>
</comment>
<dbReference type="GO" id="GO:0006271">
    <property type="term" value="P:DNA strand elongation involved in DNA replication"/>
    <property type="evidence" value="ECO:0007669"/>
    <property type="project" value="TreeGrafter"/>
</dbReference>
<feature type="domain" description="MCM C-terminal AAA(+) ATPase" evidence="5">
    <location>
        <begin position="1"/>
        <end position="76"/>
    </location>
</feature>
<dbReference type="Pfam" id="PF17855">
    <property type="entry name" value="MCM_lid"/>
    <property type="match status" value="1"/>
</dbReference>
<evidence type="ECO:0000256" key="4">
    <source>
        <dbReference type="RuleBase" id="RU004070"/>
    </source>
</evidence>
<sequence length="259" mass="29162">MEQQTVSIAKAGISTTLNARVSILAAANPAYGRYNPKKTIDQNIQLPAALLSRFDLIWVIRDRPSRQDDLKLAEHITYVHQHNGPPPTQTTPFSIALLRSFVMRCKGVNPVIPADLKDFIVASYVEMRKESRVETDCTYTSARTLLSILRLSTSLARLRFGKTVHKNDVKEAIRLMDCSKASVGHGDLHSKTSRPHDVIFGVIREMAQSLSSKTIDYEQVRQQCIAKGFKMDQFLKCISDYQDLNVLHVNNSQTHIILV</sequence>
<keyword evidence="1 4" id="KW-0547">Nucleotide-binding</keyword>
<dbReference type="Pfam" id="PF00493">
    <property type="entry name" value="MCM"/>
    <property type="match status" value="1"/>
</dbReference>
<proteinExistence type="inferred from homology"/>